<evidence type="ECO:0000313" key="1">
    <source>
        <dbReference type="EnsemblPlants" id="OB06G28230.1"/>
    </source>
</evidence>
<dbReference type="AlphaFoldDB" id="J3MFM9"/>
<organism evidence="1">
    <name type="scientific">Oryza brachyantha</name>
    <name type="common">malo sina</name>
    <dbReference type="NCBI Taxonomy" id="4533"/>
    <lineage>
        <taxon>Eukaryota</taxon>
        <taxon>Viridiplantae</taxon>
        <taxon>Streptophyta</taxon>
        <taxon>Embryophyta</taxon>
        <taxon>Tracheophyta</taxon>
        <taxon>Spermatophyta</taxon>
        <taxon>Magnoliopsida</taxon>
        <taxon>Liliopsida</taxon>
        <taxon>Poales</taxon>
        <taxon>Poaceae</taxon>
        <taxon>BOP clade</taxon>
        <taxon>Oryzoideae</taxon>
        <taxon>Oryzeae</taxon>
        <taxon>Oryzinae</taxon>
        <taxon>Oryza</taxon>
    </lineage>
</organism>
<sequence>MSVMEYGWESWCNDGLYCFRIQLGIRGGCPTWCKGGGETCSVVQLNREGYTTGPIIVSYPPFLGASTPIAFNTTSRAADESVVGKVRLYGKLQLSWGMEPAPAPVDEGSSVDAENVVTAASPSPSGKNTAATYTPAPALMMPIDVFVGSSALIKQQHRSRF</sequence>
<accession>J3MFM9</accession>
<protein>
    <submittedName>
        <fullName evidence="1">Uncharacterized protein</fullName>
    </submittedName>
</protein>
<name>J3MFM9_ORYBR</name>
<dbReference type="HOGENOM" id="CLU_1646316_0_0_1"/>
<proteinExistence type="predicted"/>
<evidence type="ECO:0000313" key="2">
    <source>
        <dbReference type="Proteomes" id="UP000006038"/>
    </source>
</evidence>
<reference evidence="1" key="1">
    <citation type="journal article" date="2013" name="Nat. Commun.">
        <title>Whole-genome sequencing of Oryza brachyantha reveals mechanisms underlying Oryza genome evolution.</title>
        <authorList>
            <person name="Chen J."/>
            <person name="Huang Q."/>
            <person name="Gao D."/>
            <person name="Wang J."/>
            <person name="Lang Y."/>
            <person name="Liu T."/>
            <person name="Li B."/>
            <person name="Bai Z."/>
            <person name="Luis Goicoechea J."/>
            <person name="Liang C."/>
            <person name="Chen C."/>
            <person name="Zhang W."/>
            <person name="Sun S."/>
            <person name="Liao Y."/>
            <person name="Zhang X."/>
            <person name="Yang L."/>
            <person name="Song C."/>
            <person name="Wang M."/>
            <person name="Shi J."/>
            <person name="Liu G."/>
            <person name="Liu J."/>
            <person name="Zhou H."/>
            <person name="Zhou W."/>
            <person name="Yu Q."/>
            <person name="An N."/>
            <person name="Chen Y."/>
            <person name="Cai Q."/>
            <person name="Wang B."/>
            <person name="Liu B."/>
            <person name="Min J."/>
            <person name="Huang Y."/>
            <person name="Wu H."/>
            <person name="Li Z."/>
            <person name="Zhang Y."/>
            <person name="Yin Y."/>
            <person name="Song W."/>
            <person name="Jiang J."/>
            <person name="Jackson S.A."/>
            <person name="Wing R.A."/>
            <person name="Wang J."/>
            <person name="Chen M."/>
        </authorList>
    </citation>
    <scope>NUCLEOTIDE SEQUENCE [LARGE SCALE GENOMIC DNA]</scope>
    <source>
        <strain evidence="1">cv. IRGC 101232</strain>
    </source>
</reference>
<dbReference type="Proteomes" id="UP000006038">
    <property type="component" value="Chromosome 6"/>
</dbReference>
<keyword evidence="2" id="KW-1185">Reference proteome</keyword>
<dbReference type="STRING" id="4533.J3MFM9"/>
<dbReference type="Gramene" id="OB06G28230.1">
    <property type="protein sequence ID" value="OB06G28230.1"/>
    <property type="gene ID" value="OB06G28230"/>
</dbReference>
<dbReference type="EnsemblPlants" id="OB06G28230.1">
    <property type="protein sequence ID" value="OB06G28230.1"/>
    <property type="gene ID" value="OB06G28230"/>
</dbReference>
<reference evidence="1" key="2">
    <citation type="submission" date="2013-04" db="UniProtKB">
        <authorList>
            <consortium name="EnsemblPlants"/>
        </authorList>
    </citation>
    <scope>IDENTIFICATION</scope>
</reference>